<dbReference type="GO" id="GO:0005840">
    <property type="term" value="C:ribosome"/>
    <property type="evidence" value="ECO:0007669"/>
    <property type="project" value="UniProtKB-KW"/>
</dbReference>
<evidence type="ECO:0000313" key="4">
    <source>
        <dbReference type="EMBL" id="UVF37872.1"/>
    </source>
</evidence>
<dbReference type="AlphaFoldDB" id="A0A976U620"/>
<protein>
    <submittedName>
        <fullName evidence="4">Ribosomal protein L14</fullName>
    </submittedName>
</protein>
<dbReference type="RefSeq" id="YP_010470384.1">
    <property type="nucleotide sequence ID" value="NC_066038.1"/>
</dbReference>
<dbReference type="SUPFAM" id="SSF50193">
    <property type="entry name" value="Ribosomal protein L14"/>
    <property type="match status" value="1"/>
</dbReference>
<proteinExistence type="inferred from homology"/>
<organism evidence="4">
    <name type="scientific">Symbiochloris sp. SG-2018</name>
    <dbReference type="NCBI Taxonomy" id="2126034"/>
    <lineage>
        <taxon>Eukaryota</taxon>
        <taxon>Viridiplantae</taxon>
        <taxon>Chlorophyta</taxon>
        <taxon>core chlorophytes</taxon>
        <taxon>Trebouxiophyceae</taxon>
        <taxon>Trebouxiales</taxon>
        <taxon>Trebouxiaceae</taxon>
        <taxon>Symbiochloris</taxon>
    </lineage>
</organism>
<keyword evidence="3" id="KW-0687">Ribonucleoprotein</keyword>
<dbReference type="HAMAP" id="MF_01367">
    <property type="entry name" value="Ribosomal_uL14"/>
    <property type="match status" value="1"/>
</dbReference>
<dbReference type="InterPro" id="IPR000218">
    <property type="entry name" value="Ribosomal_uL14"/>
</dbReference>
<dbReference type="SMART" id="SM01374">
    <property type="entry name" value="Ribosomal_L14"/>
    <property type="match status" value="1"/>
</dbReference>
<name>A0A976U620_9CHLO</name>
<dbReference type="CDD" id="cd00337">
    <property type="entry name" value="Ribosomal_uL14"/>
    <property type="match status" value="1"/>
</dbReference>
<evidence type="ECO:0000256" key="1">
    <source>
        <dbReference type="ARBA" id="ARBA00010745"/>
    </source>
</evidence>
<comment type="similarity">
    <text evidence="1">Belongs to the universal ribosomal protein uL14 family.</text>
</comment>
<dbReference type="GO" id="GO:0006412">
    <property type="term" value="P:translation"/>
    <property type="evidence" value="ECO:0007669"/>
    <property type="project" value="InterPro"/>
</dbReference>
<keyword evidence="4" id="KW-0496">Mitochondrion</keyword>
<evidence type="ECO:0000256" key="3">
    <source>
        <dbReference type="ARBA" id="ARBA00023274"/>
    </source>
</evidence>
<accession>A0A976U620</accession>
<evidence type="ECO:0000256" key="2">
    <source>
        <dbReference type="ARBA" id="ARBA00022980"/>
    </source>
</evidence>
<keyword evidence="2 4" id="KW-0689">Ribosomal protein</keyword>
<dbReference type="Pfam" id="PF00238">
    <property type="entry name" value="Ribosomal_L14"/>
    <property type="match status" value="1"/>
</dbReference>
<dbReference type="InterPro" id="IPR036853">
    <property type="entry name" value="Ribosomal_uL14_sf"/>
</dbReference>
<geneLocation type="mitochondrion" evidence="4"/>
<gene>
    <name evidence="4" type="primary">rpl14</name>
</gene>
<dbReference type="Gene3D" id="2.40.150.20">
    <property type="entry name" value="Ribosomal protein L14"/>
    <property type="match status" value="1"/>
</dbReference>
<reference evidence="4" key="1">
    <citation type="submission" date="2022-07" db="EMBL/GenBank/DDBJ databases">
        <title>The complete mitochondrial genome of symbiochlorium hainandiaet.</title>
        <authorList>
            <person name="Yang F.F."/>
        </authorList>
    </citation>
    <scope>NUCLEOTIDE SEQUENCE</scope>
</reference>
<dbReference type="GO" id="GO:1990904">
    <property type="term" value="C:ribonucleoprotein complex"/>
    <property type="evidence" value="ECO:0007669"/>
    <property type="project" value="UniProtKB-KW"/>
</dbReference>
<dbReference type="EMBL" id="ON897766">
    <property type="protein sequence ID" value="UVF37872.1"/>
    <property type="molecule type" value="Genomic_DNA"/>
</dbReference>
<sequence>MIIKGSKIKILDNSGGKVIQIINPYKISVLGEKVQGTIKKVKKRKRVTAGTLCAAVLTQTKQKFLRLDNSSIKFDINSCVLINNKSVPIASKITGFGTYELKINKFNKIILSTRYNF</sequence>
<dbReference type="GO" id="GO:0003735">
    <property type="term" value="F:structural constituent of ribosome"/>
    <property type="evidence" value="ECO:0007669"/>
    <property type="project" value="InterPro"/>
</dbReference>
<dbReference type="GeneID" id="74895794"/>